<reference evidence="1" key="1">
    <citation type="journal article" date="2023" name="Mol. Biol. Evol.">
        <title>Third-Generation Sequencing Reveals the Adaptive Role of the Epigenome in Three Deep-Sea Polychaetes.</title>
        <authorList>
            <person name="Perez M."/>
            <person name="Aroh O."/>
            <person name="Sun Y."/>
            <person name="Lan Y."/>
            <person name="Juniper S.K."/>
            <person name="Young C.R."/>
            <person name="Angers B."/>
            <person name="Qian P.Y."/>
        </authorList>
    </citation>
    <scope>NUCLEOTIDE SEQUENCE</scope>
    <source>
        <strain evidence="1">P08H-3</strain>
    </source>
</reference>
<gene>
    <name evidence="1" type="ORF">LSH36_992g01015</name>
</gene>
<proteinExistence type="predicted"/>
<name>A0AAD9MSF5_9ANNE</name>
<sequence>MAPSSGRIEQDMWASLAVLIIFMQMDRGVSSFTMLSRGQLYVMNAGDSIELDCEFYTKYFNLFDNPVLWIKSQYHEASRINIMGNINEPFVGTGRFRVKFLPSPPRFRLVLIIEVSGVSILDRTCFAYAIRYRLPDPARPIAGSLTDANIIDSGMEENDKQRCWKSIQDQEFLGNGCPGVEQSGYRRHTYVDRTVMSAGVGIMLRGVEQAASNKNPIQDIHNEIDILLASNFLPDTFSLSVRDWRILAPG</sequence>
<dbReference type="AlphaFoldDB" id="A0AAD9MSF5"/>
<evidence type="ECO:0000313" key="2">
    <source>
        <dbReference type="Proteomes" id="UP001208570"/>
    </source>
</evidence>
<protein>
    <submittedName>
        <fullName evidence="1">Uncharacterized protein</fullName>
    </submittedName>
</protein>
<dbReference type="Proteomes" id="UP001208570">
    <property type="component" value="Unassembled WGS sequence"/>
</dbReference>
<accession>A0AAD9MSF5</accession>
<organism evidence="1 2">
    <name type="scientific">Paralvinella palmiformis</name>
    <dbReference type="NCBI Taxonomy" id="53620"/>
    <lineage>
        <taxon>Eukaryota</taxon>
        <taxon>Metazoa</taxon>
        <taxon>Spiralia</taxon>
        <taxon>Lophotrochozoa</taxon>
        <taxon>Annelida</taxon>
        <taxon>Polychaeta</taxon>
        <taxon>Sedentaria</taxon>
        <taxon>Canalipalpata</taxon>
        <taxon>Terebellida</taxon>
        <taxon>Terebelliformia</taxon>
        <taxon>Alvinellidae</taxon>
        <taxon>Paralvinella</taxon>
    </lineage>
</organism>
<evidence type="ECO:0000313" key="1">
    <source>
        <dbReference type="EMBL" id="KAK2142151.1"/>
    </source>
</evidence>
<comment type="caution">
    <text evidence="1">The sequence shown here is derived from an EMBL/GenBank/DDBJ whole genome shotgun (WGS) entry which is preliminary data.</text>
</comment>
<dbReference type="EMBL" id="JAODUP010000992">
    <property type="protein sequence ID" value="KAK2142151.1"/>
    <property type="molecule type" value="Genomic_DNA"/>
</dbReference>
<keyword evidence="2" id="KW-1185">Reference proteome</keyword>